<keyword evidence="2" id="KW-0812">Transmembrane</keyword>
<evidence type="ECO:0000256" key="2">
    <source>
        <dbReference type="SAM" id="Phobius"/>
    </source>
</evidence>
<feature type="region of interest" description="Disordered" evidence="1">
    <location>
        <begin position="149"/>
        <end position="185"/>
    </location>
</feature>
<evidence type="ECO:0000256" key="1">
    <source>
        <dbReference type="SAM" id="MobiDB-lite"/>
    </source>
</evidence>
<keyword evidence="2" id="KW-1133">Transmembrane helix</keyword>
<gene>
    <name evidence="3" type="ORF">PAC_18350</name>
</gene>
<proteinExistence type="predicted"/>
<dbReference type="Proteomes" id="UP000184330">
    <property type="component" value="Unassembled WGS sequence"/>
</dbReference>
<feature type="compositionally biased region" description="Polar residues" evidence="1">
    <location>
        <begin position="160"/>
        <end position="174"/>
    </location>
</feature>
<dbReference type="AlphaFoldDB" id="A0A1L7XTS8"/>
<evidence type="ECO:0000313" key="4">
    <source>
        <dbReference type="Proteomes" id="UP000184330"/>
    </source>
</evidence>
<organism evidence="3 4">
    <name type="scientific">Phialocephala subalpina</name>
    <dbReference type="NCBI Taxonomy" id="576137"/>
    <lineage>
        <taxon>Eukaryota</taxon>
        <taxon>Fungi</taxon>
        <taxon>Dikarya</taxon>
        <taxon>Ascomycota</taxon>
        <taxon>Pezizomycotina</taxon>
        <taxon>Leotiomycetes</taxon>
        <taxon>Helotiales</taxon>
        <taxon>Mollisiaceae</taxon>
        <taxon>Phialocephala</taxon>
        <taxon>Phialocephala fortinii species complex</taxon>
    </lineage>
</organism>
<reference evidence="3 4" key="1">
    <citation type="submission" date="2016-03" db="EMBL/GenBank/DDBJ databases">
        <authorList>
            <person name="Ploux O."/>
        </authorList>
    </citation>
    <scope>NUCLEOTIDE SEQUENCE [LARGE SCALE GENOMIC DNA]</scope>
    <source>
        <strain evidence="3 4">UAMH 11012</strain>
    </source>
</reference>
<keyword evidence="2" id="KW-0472">Membrane</keyword>
<feature type="transmembrane region" description="Helical" evidence="2">
    <location>
        <begin position="12"/>
        <end position="33"/>
    </location>
</feature>
<sequence>MAFSHRSAVTKRFFSSLAVLFFVISLAILTAPFDHSPPKLPFEISSLQRRDGDIKNTAEVLEYTFPTDHRLHKRLDQDKIEKGRVLHRVSIVIPSVGLGAGGNSTYSKLTQKPTQASKEGPCLDIWRVICLLDIQEKVQWLPKNLSVHGSRSTGDKYTEHSSVSQRYRTSNPNAEANGRGGLRVAGPIAMPDTRSGEGATDSADFLDKDECCVTAFGATRFPAPWLAAIPDKHSNDHGYDAEEAKHEEVMQLIRFDEEEQNEAAKVDDRTHEVGCGNVGAVGN</sequence>
<accession>A0A1L7XTS8</accession>
<protein>
    <submittedName>
        <fullName evidence="3">Uncharacterized protein</fullName>
    </submittedName>
</protein>
<dbReference type="EMBL" id="FJOG01000055">
    <property type="protein sequence ID" value="CZR68451.1"/>
    <property type="molecule type" value="Genomic_DNA"/>
</dbReference>
<keyword evidence="4" id="KW-1185">Reference proteome</keyword>
<name>A0A1L7XTS8_9HELO</name>
<evidence type="ECO:0000313" key="3">
    <source>
        <dbReference type="EMBL" id="CZR68451.1"/>
    </source>
</evidence>